<reference evidence="2" key="2">
    <citation type="submission" date="2022-01" db="EMBL/GenBank/DDBJ databases">
        <authorList>
            <person name="Yamashiro T."/>
            <person name="Shiraishi A."/>
            <person name="Satake H."/>
            <person name="Nakayama K."/>
        </authorList>
    </citation>
    <scope>NUCLEOTIDE SEQUENCE</scope>
</reference>
<evidence type="ECO:0000256" key="1">
    <source>
        <dbReference type="SAM" id="MobiDB-lite"/>
    </source>
</evidence>
<reference evidence="2" key="1">
    <citation type="journal article" date="2022" name="Int. J. Mol. Sci.">
        <title>Draft Genome of Tanacetum Coccineum: Genomic Comparison of Closely Related Tanacetum-Family Plants.</title>
        <authorList>
            <person name="Yamashiro T."/>
            <person name="Shiraishi A."/>
            <person name="Nakayama K."/>
            <person name="Satake H."/>
        </authorList>
    </citation>
    <scope>NUCLEOTIDE SEQUENCE</scope>
</reference>
<sequence>MEYYEGGDDSLTNFKTEYPTIVFDNTSDAALSYEPMVSPLNENKIDFRISFDEFDDEDYMVIFDENSFSYKIISVDKLKMDSNNENDKVNMPSFPLPDPMISHSDDLYFFKDFEDEFPIITYNDDLTSKLTKPYDIQDDEINATQSSGRNAINIDNKSSDKPLKTGHDMAPLPSRDQRHPWLSYLVEGYAEDIVYNFEQRLETIWGRSVNRVDVLDFATLTDGMRQTLGDRLRMVYIGDDRQELFTSHACRRLFEIRAPLLGGAIRRMTWRQFILALGLHTDEEIEEAGFGAYWLGSERVIPNKGDLRDYWIEISFDKDFFRLDPSYIFIRDPMRRLCHRMIACSISGRGQAPKKVTRVDLFYLCSMDRGTANVSYPLAQYLFRHAEARKSGARFSGVTSLGVLQLILDWLPDTTASAPRAAEDAPAVDEGAQADPAPVKVPQPSPPAPRTMQQRISMLEEEAFDSTLVGRSQLPYQRRTRRRTDDASTSSPQQPDL</sequence>
<dbReference type="Proteomes" id="UP001151760">
    <property type="component" value="Unassembled WGS sequence"/>
</dbReference>
<protein>
    <submittedName>
        <fullName evidence="2">Uncharacterized protein</fullName>
    </submittedName>
</protein>
<evidence type="ECO:0000313" key="3">
    <source>
        <dbReference type="Proteomes" id="UP001151760"/>
    </source>
</evidence>
<name>A0ABQ5CFV1_9ASTR</name>
<accession>A0ABQ5CFV1</accession>
<feature type="compositionally biased region" description="Polar residues" evidence="1">
    <location>
        <begin position="145"/>
        <end position="156"/>
    </location>
</feature>
<feature type="region of interest" description="Disordered" evidence="1">
    <location>
        <begin position="418"/>
        <end position="497"/>
    </location>
</feature>
<comment type="caution">
    <text evidence="2">The sequence shown here is derived from an EMBL/GenBank/DDBJ whole genome shotgun (WGS) entry which is preliminary data.</text>
</comment>
<feature type="compositionally biased region" description="Low complexity" evidence="1">
    <location>
        <begin position="418"/>
        <end position="438"/>
    </location>
</feature>
<dbReference type="EMBL" id="BQNB010014211">
    <property type="protein sequence ID" value="GJT25402.1"/>
    <property type="molecule type" value="Genomic_DNA"/>
</dbReference>
<feature type="compositionally biased region" description="Pro residues" evidence="1">
    <location>
        <begin position="439"/>
        <end position="449"/>
    </location>
</feature>
<organism evidence="2 3">
    <name type="scientific">Tanacetum coccineum</name>
    <dbReference type="NCBI Taxonomy" id="301880"/>
    <lineage>
        <taxon>Eukaryota</taxon>
        <taxon>Viridiplantae</taxon>
        <taxon>Streptophyta</taxon>
        <taxon>Embryophyta</taxon>
        <taxon>Tracheophyta</taxon>
        <taxon>Spermatophyta</taxon>
        <taxon>Magnoliopsida</taxon>
        <taxon>eudicotyledons</taxon>
        <taxon>Gunneridae</taxon>
        <taxon>Pentapetalae</taxon>
        <taxon>asterids</taxon>
        <taxon>campanulids</taxon>
        <taxon>Asterales</taxon>
        <taxon>Asteraceae</taxon>
        <taxon>Asteroideae</taxon>
        <taxon>Anthemideae</taxon>
        <taxon>Anthemidinae</taxon>
        <taxon>Tanacetum</taxon>
    </lineage>
</organism>
<keyword evidence="3" id="KW-1185">Reference proteome</keyword>
<gene>
    <name evidence="2" type="ORF">Tco_0895339</name>
</gene>
<proteinExistence type="predicted"/>
<feature type="region of interest" description="Disordered" evidence="1">
    <location>
        <begin position="145"/>
        <end position="174"/>
    </location>
</feature>
<feature type="compositionally biased region" description="Polar residues" evidence="1">
    <location>
        <begin position="487"/>
        <end position="497"/>
    </location>
</feature>
<feature type="compositionally biased region" description="Basic and acidic residues" evidence="1">
    <location>
        <begin position="157"/>
        <end position="167"/>
    </location>
</feature>
<evidence type="ECO:0000313" key="2">
    <source>
        <dbReference type="EMBL" id="GJT25402.1"/>
    </source>
</evidence>